<dbReference type="AlphaFoldDB" id="A0A3M2M8E6"/>
<evidence type="ECO:0000256" key="1">
    <source>
        <dbReference type="ARBA" id="ARBA00022527"/>
    </source>
</evidence>
<dbReference type="PANTHER" id="PTHR35526:SF3">
    <property type="entry name" value="ANTI-SIGMA-F FACTOR RSBW"/>
    <property type="match status" value="1"/>
</dbReference>
<dbReference type="EMBL" id="RFFG01000012">
    <property type="protein sequence ID" value="RMI45781.1"/>
    <property type="molecule type" value="Genomic_DNA"/>
</dbReference>
<feature type="domain" description="Histidine kinase/HSP90-like ATPase" evidence="2">
    <location>
        <begin position="199"/>
        <end position="306"/>
    </location>
</feature>
<dbReference type="InterPro" id="IPR025847">
    <property type="entry name" value="MEDS_domain"/>
</dbReference>
<evidence type="ECO:0000259" key="3">
    <source>
        <dbReference type="Pfam" id="PF14417"/>
    </source>
</evidence>
<protein>
    <submittedName>
        <fullName evidence="4">Sensor histidine kinase</fullName>
    </submittedName>
</protein>
<dbReference type="InterPro" id="IPR050267">
    <property type="entry name" value="Anti-sigma-factor_SerPK"/>
</dbReference>
<dbReference type="OrthoDB" id="3748385at2"/>
<evidence type="ECO:0000313" key="5">
    <source>
        <dbReference type="Proteomes" id="UP000282674"/>
    </source>
</evidence>
<keyword evidence="4" id="KW-0418">Kinase</keyword>
<dbReference type="InterPro" id="IPR036890">
    <property type="entry name" value="HATPase_C_sf"/>
</dbReference>
<dbReference type="InterPro" id="IPR003594">
    <property type="entry name" value="HATPase_dom"/>
</dbReference>
<dbReference type="Pfam" id="PF14417">
    <property type="entry name" value="MEDS"/>
    <property type="match status" value="1"/>
</dbReference>
<keyword evidence="4" id="KW-0808">Transferase</keyword>
<keyword evidence="5" id="KW-1185">Reference proteome</keyword>
<keyword evidence="1" id="KW-0723">Serine/threonine-protein kinase</keyword>
<dbReference type="NCBIfam" id="NF041045">
    <property type="entry name" value="RsbA_anti_sig"/>
    <property type="match status" value="1"/>
</dbReference>
<dbReference type="InterPro" id="IPR047718">
    <property type="entry name" value="RsbA-like_anti_sig"/>
</dbReference>
<dbReference type="SUPFAM" id="SSF55874">
    <property type="entry name" value="ATPase domain of HSP90 chaperone/DNA topoisomerase II/histidine kinase"/>
    <property type="match status" value="1"/>
</dbReference>
<dbReference type="Gene3D" id="3.30.565.10">
    <property type="entry name" value="Histidine kinase-like ATPase, C-terminal domain"/>
    <property type="match status" value="1"/>
</dbReference>
<sequence>MSQAFSHRVLPYDRADDLLDGVLPFLREGIESGDRVLAVTTLAMHMLLRDTLGADAAGVEFFESDKWYAHPARYLADTLALAETAAWQKRRLRVLGEPTWARRGPLELLEWQRVEAITNAAFTGTGAALLCAYSRSLSPGVVAASRQTHPETTRGTSTLANPGYQEPWAYNARLDATPLHPAPDDSYKLDIDVPDLYWIRAYVTNFARRTPLPEDDLQRLLVAVTEVVTNALRHGRPPITLRLWLEPGELVCEVTDHGHWTERTGFGLIPPKPVGGAGRFGLWAVRLLCSTVQIRTGRDGTTVRLRLQVPAVVVPMPVNSA</sequence>
<proteinExistence type="predicted"/>
<dbReference type="CDD" id="cd16936">
    <property type="entry name" value="HATPase_RsbW-like"/>
    <property type="match status" value="1"/>
</dbReference>
<dbReference type="GO" id="GO:0004674">
    <property type="term" value="F:protein serine/threonine kinase activity"/>
    <property type="evidence" value="ECO:0007669"/>
    <property type="project" value="UniProtKB-KW"/>
</dbReference>
<organism evidence="4 5">
    <name type="scientific">Actinomadura harenae</name>
    <dbReference type="NCBI Taxonomy" id="2483351"/>
    <lineage>
        <taxon>Bacteria</taxon>
        <taxon>Bacillati</taxon>
        <taxon>Actinomycetota</taxon>
        <taxon>Actinomycetes</taxon>
        <taxon>Streptosporangiales</taxon>
        <taxon>Thermomonosporaceae</taxon>
        <taxon>Actinomadura</taxon>
    </lineage>
</organism>
<dbReference type="PANTHER" id="PTHR35526">
    <property type="entry name" value="ANTI-SIGMA-F FACTOR RSBW-RELATED"/>
    <property type="match status" value="1"/>
</dbReference>
<reference evidence="4 5" key="1">
    <citation type="submission" date="2018-10" db="EMBL/GenBank/DDBJ databases">
        <title>Isolation from soil.</title>
        <authorList>
            <person name="Hu J."/>
        </authorList>
    </citation>
    <scope>NUCLEOTIDE SEQUENCE [LARGE SCALE GENOMIC DNA]</scope>
    <source>
        <strain evidence="4 5">NEAU-Ht49</strain>
    </source>
</reference>
<comment type="caution">
    <text evidence="4">The sequence shown here is derived from an EMBL/GenBank/DDBJ whole genome shotgun (WGS) entry which is preliminary data.</text>
</comment>
<gene>
    <name evidence="4" type="ORF">EBO15_08795</name>
</gene>
<evidence type="ECO:0000313" key="4">
    <source>
        <dbReference type="EMBL" id="RMI45781.1"/>
    </source>
</evidence>
<name>A0A3M2M8E6_9ACTN</name>
<evidence type="ECO:0000259" key="2">
    <source>
        <dbReference type="Pfam" id="PF13581"/>
    </source>
</evidence>
<feature type="domain" description="MEDS" evidence="3">
    <location>
        <begin position="7"/>
        <end position="150"/>
    </location>
</feature>
<accession>A0A3M2M8E6</accession>
<dbReference type="Proteomes" id="UP000282674">
    <property type="component" value="Unassembled WGS sequence"/>
</dbReference>
<dbReference type="Pfam" id="PF13581">
    <property type="entry name" value="HATPase_c_2"/>
    <property type="match status" value="1"/>
</dbReference>